<feature type="signal peptide" evidence="1">
    <location>
        <begin position="1"/>
        <end position="19"/>
    </location>
</feature>
<dbReference type="PROSITE" id="PS51257">
    <property type="entry name" value="PROKAR_LIPOPROTEIN"/>
    <property type="match status" value="1"/>
</dbReference>
<evidence type="ECO:0000256" key="1">
    <source>
        <dbReference type="SAM" id="SignalP"/>
    </source>
</evidence>
<organism evidence="2 3">
    <name type="scientific">Microbulbifer rhizosphaerae</name>
    <dbReference type="NCBI Taxonomy" id="1562603"/>
    <lineage>
        <taxon>Bacteria</taxon>
        <taxon>Pseudomonadati</taxon>
        <taxon>Pseudomonadota</taxon>
        <taxon>Gammaproteobacteria</taxon>
        <taxon>Cellvibrionales</taxon>
        <taxon>Microbulbiferaceae</taxon>
        <taxon>Microbulbifer</taxon>
    </lineage>
</organism>
<dbReference type="RefSeq" id="WP_183456840.1">
    <property type="nucleotide sequence ID" value="NZ_JACHWZ010000003.1"/>
</dbReference>
<gene>
    <name evidence="2" type="ORF">FHS09_000761</name>
</gene>
<evidence type="ECO:0000313" key="3">
    <source>
        <dbReference type="Proteomes" id="UP000535937"/>
    </source>
</evidence>
<accession>A0A7W4WA51</accession>
<dbReference type="AlphaFoldDB" id="A0A7W4WA51"/>
<name>A0A7W4WA51_9GAMM</name>
<reference evidence="2 3" key="1">
    <citation type="submission" date="2020-08" db="EMBL/GenBank/DDBJ databases">
        <title>Genomic Encyclopedia of Type Strains, Phase III (KMG-III): the genomes of soil and plant-associated and newly described type strains.</title>
        <authorList>
            <person name="Whitman W."/>
        </authorList>
    </citation>
    <scope>NUCLEOTIDE SEQUENCE [LARGE SCALE GENOMIC DNA]</scope>
    <source>
        <strain evidence="2 3">CECT 8799</strain>
    </source>
</reference>
<proteinExistence type="predicted"/>
<comment type="caution">
    <text evidence="2">The sequence shown here is derived from an EMBL/GenBank/DDBJ whole genome shotgun (WGS) entry which is preliminary data.</text>
</comment>
<keyword evidence="3" id="KW-1185">Reference proteome</keyword>
<evidence type="ECO:0000313" key="2">
    <source>
        <dbReference type="EMBL" id="MBB3059948.1"/>
    </source>
</evidence>
<dbReference type="Proteomes" id="UP000535937">
    <property type="component" value="Unassembled WGS sequence"/>
</dbReference>
<keyword evidence="1" id="KW-0732">Signal</keyword>
<protein>
    <submittedName>
        <fullName evidence="2">Uncharacterized protein</fullName>
    </submittedName>
</protein>
<feature type="chain" id="PRO_5030893494" evidence="1">
    <location>
        <begin position="20"/>
        <end position="181"/>
    </location>
</feature>
<sequence>MIHSLRAVGIVILSFSLLACDHGKDTAKISADADAFALNERDYFQNRGVGVMAFHDTAPESHQRGVIIVMHGTRIASNGDLRLEPTPGQWSPTPKVLSRHVDREAGEIRTRLAYPDENQHHTGFNPLHYPDLELTHDVRMRAEGNAIKVSVDLDKPLKLILERRVKYWRPFSEGQIRIERQ</sequence>
<dbReference type="EMBL" id="JACHWZ010000003">
    <property type="protein sequence ID" value="MBB3059948.1"/>
    <property type="molecule type" value="Genomic_DNA"/>
</dbReference>